<protein>
    <submittedName>
        <fullName evidence="1">Uncharacterized protein</fullName>
    </submittedName>
</protein>
<keyword evidence="2" id="KW-1185">Reference proteome</keyword>
<evidence type="ECO:0000313" key="2">
    <source>
        <dbReference type="Proteomes" id="UP000296987"/>
    </source>
</evidence>
<reference evidence="1 2" key="1">
    <citation type="submission" date="2018-10" db="EMBL/GenBank/DDBJ databases">
        <title>Prophage of Staphylococcus pseudintermedius.</title>
        <authorList>
            <person name="Wipf J.R.K."/>
            <person name="Deutsch D.R."/>
            <person name="Fischetti V.A."/>
        </authorList>
    </citation>
    <scope>NUCLEOTIDE SEQUENCE [LARGE SCALE GENOMIC DNA]</scope>
    <source>
        <strain evidence="1 2">Staphylococcus pseudintermedius 14-29-44</strain>
    </source>
</reference>
<dbReference type="Proteomes" id="UP000296987">
    <property type="component" value="Segment"/>
</dbReference>
<evidence type="ECO:0000313" key="1">
    <source>
        <dbReference type="EMBL" id="AZB66654.1"/>
    </source>
</evidence>
<dbReference type="GeneID" id="65070583"/>
<accession>A0A499SJG9</accession>
<dbReference type="RefSeq" id="YP_010081591.1">
    <property type="nucleotide sequence ID" value="NC_055019.1"/>
</dbReference>
<proteinExistence type="predicted"/>
<name>A0A499SJG9_9CAUD</name>
<dbReference type="EMBL" id="MK075003">
    <property type="protein sequence ID" value="AZB66654.1"/>
    <property type="molecule type" value="Genomic_DNA"/>
</dbReference>
<dbReference type="KEGG" id="vg:65070583"/>
<organism evidence="1 2">
    <name type="scientific">Staphylococcus phage phiSP44-1</name>
    <dbReference type="NCBI Taxonomy" id="2491321"/>
    <lineage>
        <taxon>Viruses</taxon>
        <taxon>Duplodnaviria</taxon>
        <taxon>Heunggongvirae</taxon>
        <taxon>Uroviricota</taxon>
        <taxon>Caudoviricetes</taxon>
        <taxon>Coventryvirus</taxon>
        <taxon>Coventryvirus SP441</taxon>
    </lineage>
</organism>
<sequence>MYHVYMMEINKKEVHINTEVKVESINREKEIIMYVYNETQEKYDSRKKFFNELRHSELVSFVLKTHDDDEIDLKKLIIDNGALTIDKIQKENEHLIFKVIIKKSDFKPRNYFKKY</sequence>